<reference evidence="3" key="1">
    <citation type="journal article" date="2019" name="Int. J. Syst. Evol. Microbiol.">
        <title>The Global Catalogue of Microorganisms (GCM) 10K type strain sequencing project: providing services to taxonomists for standard genome sequencing and annotation.</title>
        <authorList>
            <consortium name="The Broad Institute Genomics Platform"/>
            <consortium name="The Broad Institute Genome Sequencing Center for Infectious Disease"/>
            <person name="Wu L."/>
            <person name="Ma J."/>
        </authorList>
    </citation>
    <scope>NUCLEOTIDE SEQUENCE [LARGE SCALE GENOMIC DNA]</scope>
    <source>
        <strain evidence="3">CCUG 54329</strain>
    </source>
</reference>
<accession>A0ABW3NYV4</accession>
<feature type="compositionally biased region" description="Gly residues" evidence="1">
    <location>
        <begin position="169"/>
        <end position="179"/>
    </location>
</feature>
<dbReference type="RefSeq" id="WP_380909947.1">
    <property type="nucleotide sequence ID" value="NZ_JBHTLS010000106.1"/>
</dbReference>
<evidence type="ECO:0000313" key="3">
    <source>
        <dbReference type="Proteomes" id="UP001597203"/>
    </source>
</evidence>
<protein>
    <submittedName>
        <fullName evidence="2">Uncharacterized protein</fullName>
    </submittedName>
</protein>
<evidence type="ECO:0000256" key="1">
    <source>
        <dbReference type="SAM" id="MobiDB-lite"/>
    </source>
</evidence>
<evidence type="ECO:0000313" key="2">
    <source>
        <dbReference type="EMBL" id="MFD1104577.1"/>
    </source>
</evidence>
<dbReference type="Proteomes" id="UP001597203">
    <property type="component" value="Unassembled WGS sequence"/>
</dbReference>
<keyword evidence="3" id="KW-1185">Reference proteome</keyword>
<proteinExistence type="predicted"/>
<feature type="region of interest" description="Disordered" evidence="1">
    <location>
        <begin position="165"/>
        <end position="215"/>
    </location>
</feature>
<sequence>MMFGALKQKRGPFDMSPNVLTTPGIGDGLPGAQPMGDPGLGMPMVAPAPAQTGDKVNWIGVLGDALAGAIGQPGQYAAQRQRDREIQRQEQQYQRRQNDAFNMWRMQQEYERANPAPRAPHYWEMNDGSLGVVGADGKPQVLYKDPTPKIEWITANNPDGTKTLVPVQKGGGQTSGGPAVGTVEDGYRFKGGDPSKPESWERVGGPSQPATGGFR</sequence>
<name>A0ABW3NYV4_9SPHN</name>
<organism evidence="2 3">
    <name type="scientific">Sphingobium olei</name>
    <dbReference type="NCBI Taxonomy" id="420955"/>
    <lineage>
        <taxon>Bacteria</taxon>
        <taxon>Pseudomonadati</taxon>
        <taxon>Pseudomonadota</taxon>
        <taxon>Alphaproteobacteria</taxon>
        <taxon>Sphingomonadales</taxon>
        <taxon>Sphingomonadaceae</taxon>
        <taxon>Sphingobium</taxon>
    </lineage>
</organism>
<comment type="caution">
    <text evidence="2">The sequence shown here is derived from an EMBL/GenBank/DDBJ whole genome shotgun (WGS) entry which is preliminary data.</text>
</comment>
<gene>
    <name evidence="2" type="ORF">ACFQ24_06790</name>
</gene>
<feature type="compositionally biased region" description="Basic and acidic residues" evidence="1">
    <location>
        <begin position="185"/>
        <end position="201"/>
    </location>
</feature>
<dbReference type="EMBL" id="JBHTLS010000106">
    <property type="protein sequence ID" value="MFD1104577.1"/>
    <property type="molecule type" value="Genomic_DNA"/>
</dbReference>